<feature type="coiled-coil region" evidence="19">
    <location>
        <begin position="586"/>
        <end position="620"/>
    </location>
</feature>
<name>A0A9X0CT92_9CNID</name>
<keyword evidence="12 20" id="KW-1133">Transmembrane helix</keyword>
<evidence type="ECO:0000259" key="21">
    <source>
        <dbReference type="PROSITE" id="PS50222"/>
    </source>
</evidence>
<dbReference type="Gene3D" id="1.10.238.10">
    <property type="entry name" value="EF-hand"/>
    <property type="match status" value="1"/>
</dbReference>
<evidence type="ECO:0000259" key="22">
    <source>
        <dbReference type="PROSITE" id="PS51758"/>
    </source>
</evidence>
<reference evidence="23" key="1">
    <citation type="submission" date="2023-01" db="EMBL/GenBank/DDBJ databases">
        <title>Genome assembly of the deep-sea coral Lophelia pertusa.</title>
        <authorList>
            <person name="Herrera S."/>
            <person name="Cordes E."/>
        </authorList>
    </citation>
    <scope>NUCLEOTIDE SEQUENCE</scope>
    <source>
        <strain evidence="23">USNM1676648</strain>
        <tissue evidence="23">Polyp</tissue>
    </source>
</reference>
<evidence type="ECO:0000313" key="23">
    <source>
        <dbReference type="EMBL" id="KAJ7375252.1"/>
    </source>
</evidence>
<dbReference type="GO" id="GO:0005509">
    <property type="term" value="F:calcium ion binding"/>
    <property type="evidence" value="ECO:0007669"/>
    <property type="project" value="InterPro"/>
</dbReference>
<dbReference type="InterPro" id="IPR002048">
    <property type="entry name" value="EF_hand_dom"/>
</dbReference>
<dbReference type="GO" id="GO:0043022">
    <property type="term" value="F:ribosome binding"/>
    <property type="evidence" value="ECO:0007669"/>
    <property type="project" value="InterPro"/>
</dbReference>
<evidence type="ECO:0000256" key="7">
    <source>
        <dbReference type="ARBA" id="ARBA00022692"/>
    </source>
</evidence>
<keyword evidence="7 20" id="KW-0812">Transmembrane</keyword>
<feature type="coiled-coil region" evidence="19">
    <location>
        <begin position="524"/>
        <end position="555"/>
    </location>
</feature>
<feature type="coiled-coil region" evidence="19">
    <location>
        <begin position="162"/>
        <end position="189"/>
    </location>
</feature>
<dbReference type="AlphaFoldDB" id="A0A9X0CT92"/>
<dbReference type="PANTHER" id="PTHR14009">
    <property type="entry name" value="LEUCINE ZIPPER-EF-HAND CONTAINING TRANSMEMBRANE PROTEIN"/>
    <property type="match status" value="1"/>
</dbReference>
<evidence type="ECO:0000256" key="9">
    <source>
        <dbReference type="ARBA" id="ARBA00022792"/>
    </source>
</evidence>
<accession>A0A9X0CT92</accession>
<keyword evidence="4" id="KW-0813">Transport</keyword>
<evidence type="ECO:0000256" key="11">
    <source>
        <dbReference type="ARBA" id="ARBA00022946"/>
    </source>
</evidence>
<evidence type="ECO:0000256" key="10">
    <source>
        <dbReference type="ARBA" id="ARBA00022837"/>
    </source>
</evidence>
<keyword evidence="14" id="KW-0406">Ion transport</keyword>
<comment type="caution">
    <text evidence="23">The sequence shown here is derived from an EMBL/GenBank/DDBJ whole genome shotgun (WGS) entry which is preliminary data.</text>
</comment>
<keyword evidence="5" id="KW-0050">Antiport</keyword>
<dbReference type="Pfam" id="PF26561">
    <property type="entry name" value="LETM1_C"/>
    <property type="match status" value="1"/>
</dbReference>
<dbReference type="InterPro" id="IPR018247">
    <property type="entry name" value="EF_Hand_1_Ca_BS"/>
</dbReference>
<evidence type="ECO:0000256" key="3">
    <source>
        <dbReference type="ARBA" id="ARBA00020557"/>
    </source>
</evidence>
<organism evidence="23 24">
    <name type="scientific">Desmophyllum pertusum</name>
    <dbReference type="NCBI Taxonomy" id="174260"/>
    <lineage>
        <taxon>Eukaryota</taxon>
        <taxon>Metazoa</taxon>
        <taxon>Cnidaria</taxon>
        <taxon>Anthozoa</taxon>
        <taxon>Hexacorallia</taxon>
        <taxon>Scleractinia</taxon>
        <taxon>Caryophylliina</taxon>
        <taxon>Caryophylliidae</taxon>
        <taxon>Desmophyllum</taxon>
    </lineage>
</organism>
<keyword evidence="24" id="KW-1185">Reference proteome</keyword>
<dbReference type="GO" id="GO:0030003">
    <property type="term" value="P:intracellular monoatomic cation homeostasis"/>
    <property type="evidence" value="ECO:0007669"/>
    <property type="project" value="TreeGrafter"/>
</dbReference>
<dbReference type="PROSITE" id="PS00018">
    <property type="entry name" value="EF_HAND_1"/>
    <property type="match status" value="2"/>
</dbReference>
<dbReference type="InterPro" id="IPR033122">
    <property type="entry name" value="LETM1-like_RBD"/>
</dbReference>
<evidence type="ECO:0000256" key="16">
    <source>
        <dbReference type="ARBA" id="ARBA00023136"/>
    </source>
</evidence>
<proteinExistence type="inferred from homology"/>
<protein>
    <recommendedName>
        <fullName evidence="3">Mitochondrial proton/calcium exchanger protein</fullName>
    </recommendedName>
    <alternativeName>
        <fullName evidence="17">Leucine zipper-EF-hand-containing transmembrane protein 1</fullName>
    </alternativeName>
</protein>
<dbReference type="PROSITE" id="PS51758">
    <property type="entry name" value="LETM1_RBD"/>
    <property type="match status" value="1"/>
</dbReference>
<evidence type="ECO:0000256" key="17">
    <source>
        <dbReference type="ARBA" id="ARBA00031360"/>
    </source>
</evidence>
<keyword evidence="15 18" id="KW-0496">Mitochondrion</keyword>
<evidence type="ECO:0000256" key="18">
    <source>
        <dbReference type="PROSITE-ProRule" id="PRU01094"/>
    </source>
</evidence>
<evidence type="ECO:0000256" key="14">
    <source>
        <dbReference type="ARBA" id="ARBA00023065"/>
    </source>
</evidence>
<feature type="domain" description="Letm1 RBD" evidence="22">
    <location>
        <begin position="306"/>
        <end position="569"/>
    </location>
</feature>
<evidence type="ECO:0000256" key="4">
    <source>
        <dbReference type="ARBA" id="ARBA00022448"/>
    </source>
</evidence>
<feature type="domain" description="EF-hand" evidence="21">
    <location>
        <begin position="654"/>
        <end position="677"/>
    </location>
</feature>
<dbReference type="InterPro" id="IPR044202">
    <property type="entry name" value="LETM1/MDM38-like"/>
</dbReference>
<keyword evidence="10" id="KW-0106">Calcium</keyword>
<comment type="subcellular location">
    <subcellularLocation>
        <location evidence="1">Mitochondrion inner membrane</location>
        <topology evidence="1">Single-pass membrane protein</topology>
    </subcellularLocation>
</comment>
<comment type="similarity">
    <text evidence="2">Belongs to the LETM1 family.</text>
</comment>
<evidence type="ECO:0000256" key="5">
    <source>
        <dbReference type="ARBA" id="ARBA00022449"/>
    </source>
</evidence>
<keyword evidence="8" id="KW-0479">Metal-binding</keyword>
<dbReference type="Pfam" id="PF07766">
    <property type="entry name" value="LETM1_RBD"/>
    <property type="match status" value="1"/>
</dbReference>
<dbReference type="CDD" id="cd00051">
    <property type="entry name" value="EFh"/>
    <property type="match status" value="1"/>
</dbReference>
<dbReference type="GO" id="GO:0005743">
    <property type="term" value="C:mitochondrial inner membrane"/>
    <property type="evidence" value="ECO:0007669"/>
    <property type="project" value="UniProtKB-SubCell"/>
</dbReference>
<evidence type="ECO:0000256" key="20">
    <source>
        <dbReference type="SAM" id="Phobius"/>
    </source>
</evidence>
<dbReference type="SUPFAM" id="SSF47473">
    <property type="entry name" value="EF-hand"/>
    <property type="match status" value="1"/>
</dbReference>
<dbReference type="PANTHER" id="PTHR14009:SF1">
    <property type="entry name" value="MITOCHONDRIAL PROTON_CALCIUM EXCHANGER PROTEIN"/>
    <property type="match status" value="1"/>
</dbReference>
<evidence type="ECO:0000256" key="6">
    <source>
        <dbReference type="ARBA" id="ARBA00022568"/>
    </source>
</evidence>
<gene>
    <name evidence="23" type="primary">LETM1</name>
    <name evidence="23" type="ORF">OS493_001997</name>
</gene>
<keyword evidence="6" id="KW-0109">Calcium transport</keyword>
<keyword evidence="9" id="KW-0999">Mitochondrion inner membrane</keyword>
<evidence type="ECO:0000313" key="24">
    <source>
        <dbReference type="Proteomes" id="UP001163046"/>
    </source>
</evidence>
<feature type="domain" description="EF-hand" evidence="21">
    <location>
        <begin position="678"/>
        <end position="713"/>
    </location>
</feature>
<dbReference type="OrthoDB" id="624114at2759"/>
<evidence type="ECO:0000256" key="8">
    <source>
        <dbReference type="ARBA" id="ARBA00022723"/>
    </source>
</evidence>
<sequence>MAMLQHSFCLRRLWLASSSHFRHGCQLSSYFSCSGYDQESKSNARQQHCNHIDQFRDRNVISSVDHSPSIGLQFNTRQSTQGFRQDCLYGRSGISHSIQQAGFPLITMNRTLFDKNVLSIEPLKRYPCNHQRRTFFTSSTRCDPSSNKSAKNTKLWEDEGNKSKVEEAVEAIKEKKEKLKEKAFQLECSPEEIEPKVAVSTTPKKTIWQRVKHEVLHYANGFRLLFLEIKIAARMLWQIMNGRILTRRERRQFLRTAADIFRLVPFLVFILIPFMEFMLPVVIKLFPNMLPSTFADKTKKEEDKKKQLKVKIQMAKFLQDTVEEMAVTAKQKKTQEVVAEFANFFEKIRSRGQQPSNEDILRFSKLFEDQITLDNMSRAQLKAINRLLMLPTIGTNNYLRFQLRMKLRQLRADDLLIQREGVDSLTEQELQSACQARGMRAIGVPAARLRSQLRQWLELHLDEQIPASLLLMSRALYLPENVSKVEQLKETLSQLPETLVEEAEIKICEVSGEPVDNKVRLGVLKKEEQMIAEENQELLQEEVEKKKKIESIAAEILVDKAPEVKPTADEDISQEDWLSIKASLDQANERDELEKIKEDRVEYQEELRELETEDEKQVLKESLGSSRLGKKVDVMINKIEDRLKLIETEIEQPLDADGDGKISLQEMISGVRRLKDAPSEAKCQRIAEMLDKDHDGALDLVDVATVVELLSMEDVDLTPEQIKDIIDLLEKESKVRKADGRNQTKSLTESTNIMNSCAIPLYSMIFYYFINLVLTALNISIVNNRTFSLDYPGWQRLFLPFLFLRGL</sequence>
<dbReference type="InterPro" id="IPR011992">
    <property type="entry name" value="EF-hand-dom_pair"/>
</dbReference>
<dbReference type="GO" id="GO:0015297">
    <property type="term" value="F:antiporter activity"/>
    <property type="evidence" value="ECO:0007669"/>
    <property type="project" value="UniProtKB-KW"/>
</dbReference>
<evidence type="ECO:0000256" key="2">
    <source>
        <dbReference type="ARBA" id="ARBA00009584"/>
    </source>
</evidence>
<keyword evidence="11" id="KW-0809">Transit peptide</keyword>
<evidence type="ECO:0000256" key="19">
    <source>
        <dbReference type="SAM" id="Coils"/>
    </source>
</evidence>
<dbReference type="Proteomes" id="UP001163046">
    <property type="component" value="Unassembled WGS sequence"/>
</dbReference>
<evidence type="ECO:0000256" key="13">
    <source>
        <dbReference type="ARBA" id="ARBA00023054"/>
    </source>
</evidence>
<evidence type="ECO:0000256" key="15">
    <source>
        <dbReference type="ARBA" id="ARBA00023128"/>
    </source>
</evidence>
<dbReference type="InterPro" id="IPR059005">
    <property type="entry name" value="LETM1_C"/>
</dbReference>
<feature type="transmembrane region" description="Helical" evidence="20">
    <location>
        <begin position="759"/>
        <end position="779"/>
    </location>
</feature>
<keyword evidence="13 19" id="KW-0175">Coiled coil</keyword>
<dbReference type="PROSITE" id="PS50222">
    <property type="entry name" value="EF_HAND_2"/>
    <property type="match status" value="2"/>
</dbReference>
<feature type="transmembrane region" description="Helical" evidence="20">
    <location>
        <begin position="260"/>
        <end position="283"/>
    </location>
</feature>
<dbReference type="EMBL" id="MU826826">
    <property type="protein sequence ID" value="KAJ7375252.1"/>
    <property type="molecule type" value="Genomic_DNA"/>
</dbReference>
<evidence type="ECO:0000256" key="12">
    <source>
        <dbReference type="ARBA" id="ARBA00022989"/>
    </source>
</evidence>
<evidence type="ECO:0000256" key="1">
    <source>
        <dbReference type="ARBA" id="ARBA00004434"/>
    </source>
</evidence>
<keyword evidence="16 20" id="KW-0472">Membrane</keyword>